<reference evidence="1 2" key="1">
    <citation type="submission" date="2024-01" db="EMBL/GenBank/DDBJ databases">
        <title>Genome assemblies of Stephania.</title>
        <authorList>
            <person name="Yang L."/>
        </authorList>
    </citation>
    <scope>NUCLEOTIDE SEQUENCE [LARGE SCALE GENOMIC DNA]</scope>
    <source>
        <strain evidence="1">JXDWG</strain>
        <tissue evidence="1">Leaf</tissue>
    </source>
</reference>
<dbReference type="Proteomes" id="UP001419268">
    <property type="component" value="Unassembled WGS sequence"/>
</dbReference>
<evidence type="ECO:0000313" key="2">
    <source>
        <dbReference type="Proteomes" id="UP001419268"/>
    </source>
</evidence>
<dbReference type="EMBL" id="JBBNAG010000013">
    <property type="protein sequence ID" value="KAK9082987.1"/>
    <property type="molecule type" value="Genomic_DNA"/>
</dbReference>
<comment type="caution">
    <text evidence="1">The sequence shown here is derived from an EMBL/GenBank/DDBJ whole genome shotgun (WGS) entry which is preliminary data.</text>
</comment>
<organism evidence="1 2">
    <name type="scientific">Stephania cephalantha</name>
    <dbReference type="NCBI Taxonomy" id="152367"/>
    <lineage>
        <taxon>Eukaryota</taxon>
        <taxon>Viridiplantae</taxon>
        <taxon>Streptophyta</taxon>
        <taxon>Embryophyta</taxon>
        <taxon>Tracheophyta</taxon>
        <taxon>Spermatophyta</taxon>
        <taxon>Magnoliopsida</taxon>
        <taxon>Ranunculales</taxon>
        <taxon>Menispermaceae</taxon>
        <taxon>Menispermoideae</taxon>
        <taxon>Cissampelideae</taxon>
        <taxon>Stephania</taxon>
    </lineage>
</organism>
<protein>
    <submittedName>
        <fullName evidence="1">Uncharacterized protein</fullName>
    </submittedName>
</protein>
<evidence type="ECO:0000313" key="1">
    <source>
        <dbReference type="EMBL" id="KAK9082987.1"/>
    </source>
</evidence>
<sequence>MAYAVDILGERSTLEDSSSMMAYVAEVSTPKMAALGRFSSKIARSEARFVGSTSPSAGSTLHIQLLTTFGPLEFLDSSSAPNLAYGDWYSKDQFCLG</sequence>
<dbReference type="AlphaFoldDB" id="A0AAP0E1A0"/>
<keyword evidence="2" id="KW-1185">Reference proteome</keyword>
<accession>A0AAP0E1A0</accession>
<proteinExistence type="predicted"/>
<name>A0AAP0E1A0_9MAGN</name>
<gene>
    <name evidence="1" type="ORF">Scep_029458</name>
</gene>